<dbReference type="PROSITE" id="PS50808">
    <property type="entry name" value="ZF_BED"/>
    <property type="match status" value="1"/>
</dbReference>
<evidence type="ECO:0000256" key="1">
    <source>
        <dbReference type="ARBA" id="ARBA00022723"/>
    </source>
</evidence>
<keyword evidence="3" id="KW-0862">Zinc</keyword>
<keyword evidence="2 4" id="KW-0863">Zinc-finger</keyword>
<dbReference type="Proteomes" id="UP000694843">
    <property type="component" value="Unplaced"/>
</dbReference>
<name>A0A8B7MZN7_HYAAZ</name>
<dbReference type="AlphaFoldDB" id="A0A8B7MZN7"/>
<dbReference type="OrthoDB" id="6382074at2759"/>
<feature type="region of interest" description="Disordered" evidence="5">
    <location>
        <begin position="138"/>
        <end position="161"/>
    </location>
</feature>
<evidence type="ECO:0000256" key="3">
    <source>
        <dbReference type="ARBA" id="ARBA00022833"/>
    </source>
</evidence>
<dbReference type="GeneID" id="108664630"/>
<feature type="compositionally biased region" description="Polar residues" evidence="5">
    <location>
        <begin position="47"/>
        <end position="71"/>
    </location>
</feature>
<dbReference type="InterPro" id="IPR012337">
    <property type="entry name" value="RNaseH-like_sf"/>
</dbReference>
<dbReference type="PANTHER" id="PTHR47501:SF5">
    <property type="entry name" value="HAT C-TERMINAL DIMERISATION DOMAIN-CONTAINING PROTEIN"/>
    <property type="match status" value="1"/>
</dbReference>
<dbReference type="RefSeq" id="XP_018006743.1">
    <property type="nucleotide sequence ID" value="XM_018151254.2"/>
</dbReference>
<evidence type="ECO:0000256" key="4">
    <source>
        <dbReference type="PROSITE-ProRule" id="PRU00027"/>
    </source>
</evidence>
<dbReference type="SUPFAM" id="SSF53098">
    <property type="entry name" value="Ribonuclease H-like"/>
    <property type="match status" value="1"/>
</dbReference>
<feature type="domain" description="BED-type" evidence="6">
    <location>
        <begin position="69"/>
        <end position="131"/>
    </location>
</feature>
<gene>
    <name evidence="8" type="primary">LOC108664630</name>
</gene>
<protein>
    <submittedName>
        <fullName evidence="8">Uncharacterized protein LOC108664630</fullName>
    </submittedName>
</protein>
<evidence type="ECO:0000256" key="5">
    <source>
        <dbReference type="SAM" id="MobiDB-lite"/>
    </source>
</evidence>
<sequence length="716" mass="80688">MDKYINITKAENDPCASRDNDDAELQLSEEEKPSLSVTVSMPVGSPTKASTSTCTLRSPLPSTSSVQESDTSNPWPFLEKYYKFTGVKGNNVEYKCLICAPKIKVISANRRSMHNLKLHMTRVHPNLAKNLNNLIETATKERKRSRSGTDKENDTQPCTKQQKIEHSMAFASRAVCQSNVDQKIITFFVDNMLPLEVVDSATFGSLIKTLQPAINVMSRRSLTRKIEERFRQATEDLKALLANVQSVATTADVWSCRNRSYLGMTVHWIDPTTMKRKRSVLACRRLLGRHTYNILAKMMETVHMEFRIENKVKRTTTDNGSNFVKAFRLFGDEVIDNSHNEANEGDENEDITEIVDIADILEAESGEQSGNEMYVLPQHQRCAAHNLNLVATSDAEKAMTSSSSYKKIYRSAFAKARELWNKQCRSTQAADVIKMELGKMLVVPTATRWNSVYDSVTCLVTVYDKKTTELNRVCNILKIPLFTLCDMSLLKEYILVLKPVAVSLDILQGEEKAFMGLLVPVINVCVQKLKATKDKTLRHCAPLVDALLMGIQTRFSNQLEDLDCIIASAFHPQFKLTWCKDESKLKEVRQKMISLVDGKLSNTNTQATSSSSDDEENADSFFNELQKPRGHTHVNEGDRLVKNYLESPLSTALPAPESFPCNPFLEIFVEYNTPIPSSAAVERMFSLGKDILKPKRSSLSDIHFEMLVFLKDKISV</sequence>
<organism evidence="7 8">
    <name type="scientific">Hyalella azteca</name>
    <name type="common">Amphipod</name>
    <dbReference type="NCBI Taxonomy" id="294128"/>
    <lineage>
        <taxon>Eukaryota</taxon>
        <taxon>Metazoa</taxon>
        <taxon>Ecdysozoa</taxon>
        <taxon>Arthropoda</taxon>
        <taxon>Crustacea</taxon>
        <taxon>Multicrustacea</taxon>
        <taxon>Malacostraca</taxon>
        <taxon>Eumalacostraca</taxon>
        <taxon>Peracarida</taxon>
        <taxon>Amphipoda</taxon>
        <taxon>Senticaudata</taxon>
        <taxon>Talitrida</taxon>
        <taxon>Talitroidea</taxon>
        <taxon>Hyalellidae</taxon>
        <taxon>Hyalella</taxon>
    </lineage>
</organism>
<reference evidence="8" key="1">
    <citation type="submission" date="2025-08" db="UniProtKB">
        <authorList>
            <consortium name="RefSeq"/>
        </authorList>
    </citation>
    <scope>IDENTIFICATION</scope>
    <source>
        <tissue evidence="8">Whole organism</tissue>
    </source>
</reference>
<dbReference type="KEGG" id="hazt:108664630"/>
<accession>A0A8B7MZN7</accession>
<dbReference type="GO" id="GO:0008270">
    <property type="term" value="F:zinc ion binding"/>
    <property type="evidence" value="ECO:0007669"/>
    <property type="project" value="UniProtKB-KW"/>
</dbReference>
<dbReference type="InterPro" id="IPR003656">
    <property type="entry name" value="Znf_BED"/>
</dbReference>
<dbReference type="PANTHER" id="PTHR47501">
    <property type="entry name" value="TRANSPOSASE-RELATED"/>
    <property type="match status" value="1"/>
</dbReference>
<feature type="region of interest" description="Disordered" evidence="5">
    <location>
        <begin position="1"/>
        <end position="71"/>
    </location>
</feature>
<feature type="compositionally biased region" description="Basic and acidic residues" evidence="5">
    <location>
        <begin position="10"/>
        <end position="20"/>
    </location>
</feature>
<dbReference type="OMA" id="SLKWKAQ"/>
<evidence type="ECO:0000256" key="2">
    <source>
        <dbReference type="ARBA" id="ARBA00022771"/>
    </source>
</evidence>
<dbReference type="GO" id="GO:0003677">
    <property type="term" value="F:DNA binding"/>
    <property type="evidence" value="ECO:0007669"/>
    <property type="project" value="InterPro"/>
</dbReference>
<keyword evidence="7" id="KW-1185">Reference proteome</keyword>
<keyword evidence="1" id="KW-0479">Metal-binding</keyword>
<evidence type="ECO:0000313" key="8">
    <source>
        <dbReference type="RefSeq" id="XP_018006743.1"/>
    </source>
</evidence>
<evidence type="ECO:0000313" key="7">
    <source>
        <dbReference type="Proteomes" id="UP000694843"/>
    </source>
</evidence>
<evidence type="ECO:0000259" key="6">
    <source>
        <dbReference type="PROSITE" id="PS50808"/>
    </source>
</evidence>
<proteinExistence type="predicted"/>